<name>A0A165SFV6_9AGAM</name>
<keyword evidence="1" id="KW-1133">Transmembrane helix</keyword>
<keyword evidence="3" id="KW-1185">Reference proteome</keyword>
<reference evidence="2 3" key="1">
    <citation type="journal article" date="2016" name="Mol. Biol. Evol.">
        <title>Comparative Genomics of Early-Diverging Mushroom-Forming Fungi Provides Insights into the Origins of Lignocellulose Decay Capabilities.</title>
        <authorList>
            <person name="Nagy L.G."/>
            <person name="Riley R."/>
            <person name="Tritt A."/>
            <person name="Adam C."/>
            <person name="Daum C."/>
            <person name="Floudas D."/>
            <person name="Sun H."/>
            <person name="Yadav J.S."/>
            <person name="Pangilinan J."/>
            <person name="Larsson K.H."/>
            <person name="Matsuura K."/>
            <person name="Barry K."/>
            <person name="Labutti K."/>
            <person name="Kuo R."/>
            <person name="Ohm R.A."/>
            <person name="Bhattacharya S.S."/>
            <person name="Shirouzu T."/>
            <person name="Yoshinaga Y."/>
            <person name="Martin F.M."/>
            <person name="Grigoriev I.V."/>
            <person name="Hibbett D.S."/>
        </authorList>
    </citation>
    <scope>NUCLEOTIDE SEQUENCE [LARGE SCALE GENOMIC DNA]</scope>
    <source>
        <strain evidence="2 3">HHB14362 ss-1</strain>
    </source>
</reference>
<keyword evidence="1" id="KW-0472">Membrane</keyword>
<dbReference type="AlphaFoldDB" id="A0A165SFV6"/>
<dbReference type="EMBL" id="KV425574">
    <property type="protein sequence ID" value="KZT25095.1"/>
    <property type="molecule type" value="Genomic_DNA"/>
</dbReference>
<feature type="transmembrane region" description="Helical" evidence="1">
    <location>
        <begin position="108"/>
        <end position="128"/>
    </location>
</feature>
<proteinExistence type="predicted"/>
<dbReference type="OrthoDB" id="2645170at2759"/>
<accession>A0A165SFV6</accession>
<evidence type="ECO:0000313" key="3">
    <source>
        <dbReference type="Proteomes" id="UP000076761"/>
    </source>
</evidence>
<feature type="transmembrane region" description="Helical" evidence="1">
    <location>
        <begin position="54"/>
        <end position="76"/>
    </location>
</feature>
<sequence length="154" mass="17331">MRELKFISDNIVHIVVSFTIAVDQVAQMMRTPTFGELRRGGCDARFNPPDTALWLTYLGWATSLSVNACYLAIVICKTLKNARLFNVPWYKVHGRFLPISCLLARESVIYFVLVFVMSFTMIILQSIFSLRNPALNTISETLFSGDVPGRPAPP</sequence>
<evidence type="ECO:0000256" key="1">
    <source>
        <dbReference type="SAM" id="Phobius"/>
    </source>
</evidence>
<dbReference type="InParanoid" id="A0A165SFV6"/>
<keyword evidence="1" id="KW-0812">Transmembrane</keyword>
<gene>
    <name evidence="2" type="ORF">NEOLEDRAFT_1178837</name>
</gene>
<organism evidence="2 3">
    <name type="scientific">Neolentinus lepideus HHB14362 ss-1</name>
    <dbReference type="NCBI Taxonomy" id="1314782"/>
    <lineage>
        <taxon>Eukaryota</taxon>
        <taxon>Fungi</taxon>
        <taxon>Dikarya</taxon>
        <taxon>Basidiomycota</taxon>
        <taxon>Agaricomycotina</taxon>
        <taxon>Agaricomycetes</taxon>
        <taxon>Gloeophyllales</taxon>
        <taxon>Gloeophyllaceae</taxon>
        <taxon>Neolentinus</taxon>
    </lineage>
</organism>
<dbReference type="Proteomes" id="UP000076761">
    <property type="component" value="Unassembled WGS sequence"/>
</dbReference>
<protein>
    <submittedName>
        <fullName evidence="2">Uncharacterized protein</fullName>
    </submittedName>
</protein>
<evidence type="ECO:0000313" key="2">
    <source>
        <dbReference type="EMBL" id="KZT25095.1"/>
    </source>
</evidence>